<gene>
    <name evidence="5" type="ORF">G4B88_030926</name>
</gene>
<name>A0A7J6EAM4_CANSA</name>
<sequence length="499" mass="56801">MAFKKGKEPDESRISPMKKEVVENYDRLPSQLKHCFAFCRLFPKDYEIGVEEVINLWIAQGFIKSSSENQNDLEDVGYAHFMHLVWGSFFEPPFKSDDDDVVKFKIHDAMHDLAILMAGTTGVVIDGPKAKVFDDRTRHVSLTFSSIELWKIPMDSLKQNRKLRTFLSSNQKHDDFIQRLYSMGFSKLPNTIGGLKHLRYLNLSSNPFVSLPNSITTLHSLHTLNLEYCEKLWRLPQEIDKLLNLKHLLLKGCLSLVFMPSGLGRLTSLRRLGEFNQCSYRSKNIARLEELGNLNSLRGSLRINLKHGKHDSLECSAAHLNKKQHLQHIILSWEVEGDDDITGEMIESDELSLDALQPHQNLKILTIHQCTGIRLAHWLSLLTNLVYLSLDACIKCQQLPELDQLPSLQELHLSELGSLEYISPKFSASSLFFPSLTSLSIFHCPKLKGWWRDSANLNQAQGHFVLPSFSCLSVLNIYDCLFAMEEGAILSAAPTIIRT</sequence>
<dbReference type="InterPro" id="IPR036388">
    <property type="entry name" value="WH-like_DNA-bd_sf"/>
</dbReference>
<evidence type="ECO:0000256" key="1">
    <source>
        <dbReference type="ARBA" id="ARBA00022737"/>
    </source>
</evidence>
<keyword evidence="1" id="KW-0677">Repeat</keyword>
<keyword evidence="2" id="KW-0611">Plant defense</keyword>
<dbReference type="PROSITE" id="PS51450">
    <property type="entry name" value="LRR"/>
    <property type="match status" value="1"/>
</dbReference>
<dbReference type="GO" id="GO:0006952">
    <property type="term" value="P:defense response"/>
    <property type="evidence" value="ECO:0007669"/>
    <property type="project" value="UniProtKB-KW"/>
</dbReference>
<keyword evidence="6" id="KW-1185">Reference proteome</keyword>
<dbReference type="FunFam" id="1.10.10.10:FF:000322">
    <property type="entry name" value="Probable disease resistance protein At1g63360"/>
    <property type="match status" value="1"/>
</dbReference>
<protein>
    <submittedName>
        <fullName evidence="5">Uncharacterized protein</fullName>
    </submittedName>
</protein>
<dbReference type="InterPro" id="IPR058922">
    <property type="entry name" value="WHD_DRP"/>
</dbReference>
<dbReference type="EMBL" id="JAATIQ010000469">
    <property type="protein sequence ID" value="KAF4354860.1"/>
    <property type="molecule type" value="Genomic_DNA"/>
</dbReference>
<feature type="domain" description="Disease resistance protein winged helix" evidence="3">
    <location>
        <begin position="41"/>
        <end position="114"/>
    </location>
</feature>
<reference evidence="5 6" key="1">
    <citation type="journal article" date="2020" name="bioRxiv">
        <title>Sequence and annotation of 42 cannabis genomes reveals extensive copy number variation in cannabinoid synthesis and pathogen resistance genes.</title>
        <authorList>
            <person name="Mckernan K.J."/>
            <person name="Helbert Y."/>
            <person name="Kane L.T."/>
            <person name="Ebling H."/>
            <person name="Zhang L."/>
            <person name="Liu B."/>
            <person name="Eaton Z."/>
            <person name="Mclaughlin S."/>
            <person name="Kingan S."/>
            <person name="Baybayan P."/>
            <person name="Concepcion G."/>
            <person name="Jordan M."/>
            <person name="Riva A."/>
            <person name="Barbazuk W."/>
            <person name="Harkins T."/>
        </authorList>
    </citation>
    <scope>NUCLEOTIDE SEQUENCE [LARGE SCALE GENOMIC DNA]</scope>
    <source>
        <strain evidence="6">cv. Jamaican Lion 4</strain>
        <tissue evidence="5">Leaf</tissue>
    </source>
</reference>
<feature type="domain" description="Disease resistance R13L4/SHOC-2-like LRR" evidence="4">
    <location>
        <begin position="191"/>
        <end position="442"/>
    </location>
</feature>
<proteinExistence type="predicted"/>
<comment type="caution">
    <text evidence="5">The sequence shown here is derived from an EMBL/GenBank/DDBJ whole genome shotgun (WGS) entry which is preliminary data.</text>
</comment>
<dbReference type="PANTHER" id="PTHR47186">
    <property type="entry name" value="LEUCINE-RICH REPEAT-CONTAINING PROTEIN 57"/>
    <property type="match status" value="1"/>
</dbReference>
<dbReference type="AlphaFoldDB" id="A0A7J6EAM4"/>
<dbReference type="Proteomes" id="UP000583929">
    <property type="component" value="Unassembled WGS sequence"/>
</dbReference>
<dbReference type="Pfam" id="PF23598">
    <property type="entry name" value="LRR_14"/>
    <property type="match status" value="1"/>
</dbReference>
<evidence type="ECO:0000259" key="4">
    <source>
        <dbReference type="Pfam" id="PF23598"/>
    </source>
</evidence>
<dbReference type="InterPro" id="IPR001611">
    <property type="entry name" value="Leu-rich_rpt"/>
</dbReference>
<evidence type="ECO:0000313" key="5">
    <source>
        <dbReference type="EMBL" id="KAF4354860.1"/>
    </source>
</evidence>
<dbReference type="Pfam" id="PF23559">
    <property type="entry name" value="WHD_DRP"/>
    <property type="match status" value="1"/>
</dbReference>
<dbReference type="Gene3D" id="3.80.10.10">
    <property type="entry name" value="Ribonuclease Inhibitor"/>
    <property type="match status" value="1"/>
</dbReference>
<evidence type="ECO:0000313" key="6">
    <source>
        <dbReference type="Proteomes" id="UP000583929"/>
    </source>
</evidence>
<dbReference type="InterPro" id="IPR032675">
    <property type="entry name" value="LRR_dom_sf"/>
</dbReference>
<dbReference type="Gene3D" id="1.10.10.10">
    <property type="entry name" value="Winged helix-like DNA-binding domain superfamily/Winged helix DNA-binding domain"/>
    <property type="match status" value="1"/>
</dbReference>
<organism evidence="5 6">
    <name type="scientific">Cannabis sativa</name>
    <name type="common">Hemp</name>
    <name type="synonym">Marijuana</name>
    <dbReference type="NCBI Taxonomy" id="3483"/>
    <lineage>
        <taxon>Eukaryota</taxon>
        <taxon>Viridiplantae</taxon>
        <taxon>Streptophyta</taxon>
        <taxon>Embryophyta</taxon>
        <taxon>Tracheophyta</taxon>
        <taxon>Spermatophyta</taxon>
        <taxon>Magnoliopsida</taxon>
        <taxon>eudicotyledons</taxon>
        <taxon>Gunneridae</taxon>
        <taxon>Pentapetalae</taxon>
        <taxon>rosids</taxon>
        <taxon>fabids</taxon>
        <taxon>Rosales</taxon>
        <taxon>Cannabaceae</taxon>
        <taxon>Cannabis</taxon>
    </lineage>
</organism>
<accession>A0A7J6EAM4</accession>
<dbReference type="SUPFAM" id="SSF52058">
    <property type="entry name" value="L domain-like"/>
    <property type="match status" value="1"/>
</dbReference>
<evidence type="ECO:0000256" key="2">
    <source>
        <dbReference type="ARBA" id="ARBA00022821"/>
    </source>
</evidence>
<dbReference type="PANTHER" id="PTHR47186:SF13">
    <property type="entry name" value="DISEASE RESISTANCE PROTEIN RGA3"/>
    <property type="match status" value="1"/>
</dbReference>
<dbReference type="InterPro" id="IPR055414">
    <property type="entry name" value="LRR_R13L4/SHOC2-like"/>
</dbReference>
<evidence type="ECO:0000259" key="3">
    <source>
        <dbReference type="Pfam" id="PF23559"/>
    </source>
</evidence>